<dbReference type="FunFam" id="3.30.200.20:FF:000228">
    <property type="entry name" value="Serine/threonine-protein kinase BIK1"/>
    <property type="match status" value="1"/>
</dbReference>
<dbReference type="InterPro" id="IPR001245">
    <property type="entry name" value="Ser-Thr/Tyr_kinase_cat_dom"/>
</dbReference>
<proteinExistence type="predicted"/>
<feature type="region of interest" description="Disordered" evidence="8">
    <location>
        <begin position="1"/>
        <end position="88"/>
    </location>
</feature>
<dbReference type="RefSeq" id="XP_024399835.1">
    <property type="nucleotide sequence ID" value="XM_024544067.2"/>
</dbReference>
<dbReference type="PROSITE" id="PS50011">
    <property type="entry name" value="PROTEIN_KINASE_DOM"/>
    <property type="match status" value="1"/>
</dbReference>
<dbReference type="RefSeq" id="XP_024399837.1">
    <property type="nucleotide sequence ID" value="XM_024544069.2"/>
</dbReference>
<dbReference type="PROSITE" id="PS00107">
    <property type="entry name" value="PROTEIN_KINASE_ATP"/>
    <property type="match status" value="1"/>
</dbReference>
<feature type="domain" description="Protein kinase" evidence="9">
    <location>
        <begin position="114"/>
        <end position="400"/>
    </location>
</feature>
<dbReference type="Proteomes" id="UP000006727">
    <property type="component" value="Chromosome 17"/>
</dbReference>
<feature type="region of interest" description="Disordered" evidence="8">
    <location>
        <begin position="414"/>
        <end position="579"/>
    </location>
</feature>
<reference evidence="11" key="3">
    <citation type="submission" date="2020-12" db="UniProtKB">
        <authorList>
            <consortium name="EnsemblPlants"/>
        </authorList>
    </citation>
    <scope>IDENTIFICATION</scope>
</reference>
<dbReference type="InterPro" id="IPR000719">
    <property type="entry name" value="Prot_kinase_dom"/>
</dbReference>
<evidence type="ECO:0000256" key="7">
    <source>
        <dbReference type="PROSITE-ProRule" id="PRU10141"/>
    </source>
</evidence>
<dbReference type="KEGG" id="ppp:112294003"/>
<dbReference type="EnsemblPlants" id="Pp3c17_14370V3.2">
    <property type="protein sequence ID" value="Pp3c17_14370V3.2"/>
    <property type="gene ID" value="Pp3c17_14370"/>
</dbReference>
<keyword evidence="3 7" id="KW-0547">Nucleotide-binding</keyword>
<evidence type="ECO:0000256" key="8">
    <source>
        <dbReference type="SAM" id="MobiDB-lite"/>
    </source>
</evidence>
<dbReference type="InterPro" id="IPR011009">
    <property type="entry name" value="Kinase-like_dom_sf"/>
</dbReference>
<dbReference type="AlphaFoldDB" id="A0A2K1J3X1"/>
<keyword evidence="2" id="KW-0808">Transferase</keyword>
<gene>
    <name evidence="11" type="primary">LOC112294003</name>
    <name evidence="10" type="ORF">PHYPA_022080</name>
</gene>
<dbReference type="RefSeq" id="XP_073396054.1">
    <property type="nucleotide sequence ID" value="XM_073539953.1"/>
</dbReference>
<evidence type="ECO:0000259" key="9">
    <source>
        <dbReference type="PROSITE" id="PS50011"/>
    </source>
</evidence>
<dbReference type="STRING" id="3218.A0A2K1J3X1"/>
<keyword evidence="12" id="KW-1185">Reference proteome</keyword>
<comment type="catalytic activity">
    <reaction evidence="5">
        <text>L-threonyl-[protein] + ATP = O-phospho-L-threonyl-[protein] + ADP + H(+)</text>
        <dbReference type="Rhea" id="RHEA:46608"/>
        <dbReference type="Rhea" id="RHEA-COMP:11060"/>
        <dbReference type="Rhea" id="RHEA-COMP:11605"/>
        <dbReference type="ChEBI" id="CHEBI:15378"/>
        <dbReference type="ChEBI" id="CHEBI:30013"/>
        <dbReference type="ChEBI" id="CHEBI:30616"/>
        <dbReference type="ChEBI" id="CHEBI:61977"/>
        <dbReference type="ChEBI" id="CHEBI:456216"/>
        <dbReference type="EC" id="2.7.11.1"/>
    </reaction>
</comment>
<dbReference type="EnsemblPlants" id="Pp3c17_14370V3.3">
    <property type="protein sequence ID" value="Pp3c17_14370V3.3"/>
    <property type="gene ID" value="Pp3c17_14370"/>
</dbReference>
<dbReference type="Pfam" id="PF07714">
    <property type="entry name" value="PK_Tyr_Ser-Thr"/>
    <property type="match status" value="1"/>
</dbReference>
<comment type="catalytic activity">
    <reaction evidence="6">
        <text>L-seryl-[protein] + ATP = O-phospho-L-seryl-[protein] + ADP + H(+)</text>
        <dbReference type="Rhea" id="RHEA:17989"/>
        <dbReference type="Rhea" id="RHEA-COMP:9863"/>
        <dbReference type="Rhea" id="RHEA-COMP:11604"/>
        <dbReference type="ChEBI" id="CHEBI:15378"/>
        <dbReference type="ChEBI" id="CHEBI:29999"/>
        <dbReference type="ChEBI" id="CHEBI:30616"/>
        <dbReference type="ChEBI" id="CHEBI:83421"/>
        <dbReference type="ChEBI" id="CHEBI:456216"/>
        <dbReference type="EC" id="2.7.11.1"/>
    </reaction>
</comment>
<sequence length="579" mass="64078">MSCLGINLTRRAKKCDDGDNQGQGIDSDRQENSRFGVRKGAGGSNHRHGFESDPEVVSRLKPSSIGERDHESGCSSHPGYSRPTGEHPADLVERKSHELRAFTVSELRSATKNFSPNNKIGEGGFGSVYKGVIKHKSKFQDVEVKIEVAIKKLNTYGLQGHHEWITEVHFLGIVDNPYVVKLIGYCADDEGRRLQRLLVYEYMPNKGLDDHLFRTSPTVLSWQTRVKIALGAAKGLAYLHEDKEVIFRDFKAANVLLDDEFNPKLSDFGLARQGPEANKSHVTTAVKGTYGYAAPEYMHTGHLTFKSDVFSFGMVLLEILTGRKAMENNAPKKEQRLLEWVKPFIRDTRKFHLAMDTRLEQRYPPKGAMKFASTAIQCLMKQPKERPKMTDVVEGLKKVMEMTYAWETPALSVPTTPHSHHAAATTTDDVGNPLSPYRSAESSINTDVAPPQPKSPRPSTTRSRSPLPSPRHRAAFATPLPPPPPPPPPPSATATATTKHSHEGSKSPHYLPKVQRTLIARDSDPSAAAMETRQARQISTTANAPTSDVESSSNVRSGRTVGHNPRLNFGNPNEVRIPV</sequence>
<organism evidence="10">
    <name type="scientific">Physcomitrium patens</name>
    <name type="common">Spreading-leaved earth moss</name>
    <name type="synonym">Physcomitrella patens</name>
    <dbReference type="NCBI Taxonomy" id="3218"/>
    <lineage>
        <taxon>Eukaryota</taxon>
        <taxon>Viridiplantae</taxon>
        <taxon>Streptophyta</taxon>
        <taxon>Embryophyta</taxon>
        <taxon>Bryophyta</taxon>
        <taxon>Bryophytina</taxon>
        <taxon>Bryopsida</taxon>
        <taxon>Funariidae</taxon>
        <taxon>Funariales</taxon>
        <taxon>Funariaceae</taxon>
        <taxon>Physcomitrium</taxon>
    </lineage>
</organism>
<name>A0A2K1J3X1_PHYPA</name>
<dbReference type="Gramene" id="Pp3c17_14370V3.4">
    <property type="protein sequence ID" value="Pp3c17_14370V3.4"/>
    <property type="gene ID" value="Pp3c17_14370"/>
</dbReference>
<feature type="compositionally biased region" description="Low complexity" evidence="8">
    <location>
        <begin position="414"/>
        <end position="427"/>
    </location>
</feature>
<dbReference type="FunFam" id="1.10.510.10:FF:000095">
    <property type="entry name" value="protein STRUBBELIG-RECEPTOR FAMILY 8"/>
    <property type="match status" value="1"/>
</dbReference>
<dbReference type="Gramene" id="Pp3c17_14370V3.5">
    <property type="protein sequence ID" value="Pp3c17_14370V3.5"/>
    <property type="gene ID" value="Pp3c17_14370"/>
</dbReference>
<feature type="compositionally biased region" description="Polar residues" evidence="8">
    <location>
        <begin position="535"/>
        <end position="557"/>
    </location>
</feature>
<feature type="compositionally biased region" description="Low complexity" evidence="8">
    <location>
        <begin position="457"/>
        <end position="466"/>
    </location>
</feature>
<dbReference type="InterPro" id="IPR050823">
    <property type="entry name" value="Plant_Ser_Thr_Prot_Kinase"/>
</dbReference>
<dbReference type="Gramene" id="Pp3c17_14370V3.2">
    <property type="protein sequence ID" value="Pp3c17_14370V3.2"/>
    <property type="gene ID" value="Pp3c17_14370"/>
</dbReference>
<reference evidence="10 12" key="2">
    <citation type="journal article" date="2018" name="Plant J.">
        <title>The Physcomitrella patens chromosome-scale assembly reveals moss genome structure and evolution.</title>
        <authorList>
            <person name="Lang D."/>
            <person name="Ullrich K.K."/>
            <person name="Murat F."/>
            <person name="Fuchs J."/>
            <person name="Jenkins J."/>
            <person name="Haas F.B."/>
            <person name="Piednoel M."/>
            <person name="Gundlach H."/>
            <person name="Van Bel M."/>
            <person name="Meyberg R."/>
            <person name="Vives C."/>
            <person name="Morata J."/>
            <person name="Symeonidi A."/>
            <person name="Hiss M."/>
            <person name="Muchero W."/>
            <person name="Kamisugi Y."/>
            <person name="Saleh O."/>
            <person name="Blanc G."/>
            <person name="Decker E.L."/>
            <person name="van Gessel N."/>
            <person name="Grimwood J."/>
            <person name="Hayes R.D."/>
            <person name="Graham S.W."/>
            <person name="Gunter L.E."/>
            <person name="McDaniel S.F."/>
            <person name="Hoernstein S.N.W."/>
            <person name="Larsson A."/>
            <person name="Li F.W."/>
            <person name="Perroud P.F."/>
            <person name="Phillips J."/>
            <person name="Ranjan P."/>
            <person name="Rokshar D.S."/>
            <person name="Rothfels C.J."/>
            <person name="Schneider L."/>
            <person name="Shu S."/>
            <person name="Stevenson D.W."/>
            <person name="Thummler F."/>
            <person name="Tillich M."/>
            <person name="Villarreal Aguilar J.C."/>
            <person name="Widiez T."/>
            <person name="Wong G.K."/>
            <person name="Wymore A."/>
            <person name="Zhang Y."/>
            <person name="Zimmer A.D."/>
            <person name="Quatrano R.S."/>
            <person name="Mayer K.F.X."/>
            <person name="Goodstein D."/>
            <person name="Casacuberta J.M."/>
            <person name="Vandepoele K."/>
            <person name="Reski R."/>
            <person name="Cuming A.C."/>
            <person name="Tuskan G.A."/>
            <person name="Maumus F."/>
            <person name="Salse J."/>
            <person name="Schmutz J."/>
            <person name="Rensing S.A."/>
        </authorList>
    </citation>
    <scope>NUCLEOTIDE SEQUENCE [LARGE SCALE GENOMIC DNA]</scope>
    <source>
        <strain evidence="11 12">cv. Gransden 2004</strain>
    </source>
</reference>
<evidence type="ECO:0000313" key="12">
    <source>
        <dbReference type="Proteomes" id="UP000006727"/>
    </source>
</evidence>
<keyword evidence="4 7" id="KW-0067">ATP-binding</keyword>
<evidence type="ECO:0000256" key="2">
    <source>
        <dbReference type="ARBA" id="ARBA00022679"/>
    </source>
</evidence>
<dbReference type="RefSeq" id="XP_024399834.1">
    <property type="nucleotide sequence ID" value="XM_024544066.2"/>
</dbReference>
<dbReference type="PANTHER" id="PTHR45621">
    <property type="entry name" value="OS01G0588500 PROTEIN-RELATED"/>
    <property type="match status" value="1"/>
</dbReference>
<accession>A0A2K1J3X1</accession>
<dbReference type="Gramene" id="Pp3c17_14370V3.3">
    <property type="protein sequence ID" value="Pp3c17_14370V3.3"/>
    <property type="gene ID" value="Pp3c17_14370"/>
</dbReference>
<dbReference type="Gramene" id="Pp3c17_14370V3.1">
    <property type="protein sequence ID" value="Pp3c17_14370V3.1"/>
    <property type="gene ID" value="Pp3c17_14370"/>
</dbReference>
<feature type="compositionally biased region" description="Pro residues" evidence="8">
    <location>
        <begin position="479"/>
        <end position="491"/>
    </location>
</feature>
<dbReference type="PaxDb" id="3218-PP1S98_102V6.1"/>
<evidence type="ECO:0000313" key="10">
    <source>
        <dbReference type="EMBL" id="PNR36229.1"/>
    </source>
</evidence>
<dbReference type="GO" id="GO:0005524">
    <property type="term" value="F:ATP binding"/>
    <property type="evidence" value="ECO:0007669"/>
    <property type="project" value="UniProtKB-UniRule"/>
</dbReference>
<dbReference type="GeneID" id="112294003"/>
<dbReference type="GO" id="GO:0004674">
    <property type="term" value="F:protein serine/threonine kinase activity"/>
    <property type="evidence" value="ECO:0007669"/>
    <property type="project" value="UniProtKB-EC"/>
</dbReference>
<dbReference type="Gene3D" id="1.10.510.10">
    <property type="entry name" value="Transferase(Phosphotransferase) domain 1"/>
    <property type="match status" value="1"/>
</dbReference>
<dbReference type="OrthoDB" id="4062651at2759"/>
<dbReference type="RefSeq" id="XP_024399836.1">
    <property type="nucleotide sequence ID" value="XM_024544068.2"/>
</dbReference>
<evidence type="ECO:0000256" key="6">
    <source>
        <dbReference type="ARBA" id="ARBA00048679"/>
    </source>
</evidence>
<dbReference type="EMBL" id="ABEU02000017">
    <property type="protein sequence ID" value="PNR36229.1"/>
    <property type="molecule type" value="Genomic_DNA"/>
</dbReference>
<dbReference type="SUPFAM" id="SSF56112">
    <property type="entry name" value="Protein kinase-like (PK-like)"/>
    <property type="match status" value="1"/>
</dbReference>
<protein>
    <recommendedName>
        <fullName evidence="1">non-specific serine/threonine protein kinase</fullName>
        <ecNumber evidence="1">2.7.11.1</ecNumber>
    </recommendedName>
</protein>
<feature type="binding site" evidence="7">
    <location>
        <position position="152"/>
    </location>
    <ligand>
        <name>ATP</name>
        <dbReference type="ChEBI" id="CHEBI:30616"/>
    </ligand>
</feature>
<dbReference type="EnsemblPlants" id="Pp3c17_14370V3.4">
    <property type="protein sequence ID" value="Pp3c17_14370V3.4"/>
    <property type="gene ID" value="Pp3c17_14370"/>
</dbReference>
<evidence type="ECO:0000256" key="1">
    <source>
        <dbReference type="ARBA" id="ARBA00012513"/>
    </source>
</evidence>
<dbReference type="Gene3D" id="3.30.200.20">
    <property type="entry name" value="Phosphorylase Kinase, domain 1"/>
    <property type="match status" value="1"/>
</dbReference>
<evidence type="ECO:0000313" key="11">
    <source>
        <dbReference type="EnsemblPlants" id="Pp3c17_14370V3.1"/>
    </source>
</evidence>
<dbReference type="EC" id="2.7.11.1" evidence="1"/>
<evidence type="ECO:0000256" key="3">
    <source>
        <dbReference type="ARBA" id="ARBA00022741"/>
    </source>
</evidence>
<dbReference type="EnsemblPlants" id="Pp3c17_14370V3.5">
    <property type="protein sequence ID" value="Pp3c17_14370V3.5"/>
    <property type="gene ID" value="Pp3c17_14370"/>
</dbReference>
<evidence type="ECO:0000256" key="5">
    <source>
        <dbReference type="ARBA" id="ARBA00047899"/>
    </source>
</evidence>
<reference evidence="10 12" key="1">
    <citation type="journal article" date="2008" name="Science">
        <title>The Physcomitrella genome reveals evolutionary insights into the conquest of land by plants.</title>
        <authorList>
            <person name="Rensing S."/>
            <person name="Lang D."/>
            <person name="Zimmer A."/>
            <person name="Terry A."/>
            <person name="Salamov A."/>
            <person name="Shapiro H."/>
            <person name="Nishiyama T."/>
            <person name="Perroud P.-F."/>
            <person name="Lindquist E."/>
            <person name="Kamisugi Y."/>
            <person name="Tanahashi T."/>
            <person name="Sakakibara K."/>
            <person name="Fujita T."/>
            <person name="Oishi K."/>
            <person name="Shin-I T."/>
            <person name="Kuroki Y."/>
            <person name="Toyoda A."/>
            <person name="Suzuki Y."/>
            <person name="Hashimoto A."/>
            <person name="Yamaguchi K."/>
            <person name="Sugano A."/>
            <person name="Kohara Y."/>
            <person name="Fujiyama A."/>
            <person name="Anterola A."/>
            <person name="Aoki S."/>
            <person name="Ashton N."/>
            <person name="Barbazuk W.B."/>
            <person name="Barker E."/>
            <person name="Bennetzen J."/>
            <person name="Bezanilla M."/>
            <person name="Blankenship R."/>
            <person name="Cho S.H."/>
            <person name="Dutcher S."/>
            <person name="Estelle M."/>
            <person name="Fawcett J.A."/>
            <person name="Gundlach H."/>
            <person name="Hanada K."/>
            <person name="Heyl A."/>
            <person name="Hicks K.A."/>
            <person name="Hugh J."/>
            <person name="Lohr M."/>
            <person name="Mayer K."/>
            <person name="Melkozernov A."/>
            <person name="Murata T."/>
            <person name="Nelson D."/>
            <person name="Pils B."/>
            <person name="Prigge M."/>
            <person name="Reiss B."/>
            <person name="Renner T."/>
            <person name="Rombauts S."/>
            <person name="Rushton P."/>
            <person name="Sanderfoot A."/>
            <person name="Schween G."/>
            <person name="Shiu S.-H."/>
            <person name="Stueber K."/>
            <person name="Theodoulou F.L."/>
            <person name="Tu H."/>
            <person name="Van de Peer Y."/>
            <person name="Verrier P.J."/>
            <person name="Waters E."/>
            <person name="Wood A."/>
            <person name="Yang L."/>
            <person name="Cove D."/>
            <person name="Cuming A."/>
            <person name="Hasebe M."/>
            <person name="Lucas S."/>
            <person name="Mishler D.B."/>
            <person name="Reski R."/>
            <person name="Grigoriev I."/>
            <person name="Quatrano R.S."/>
            <person name="Boore J.L."/>
        </authorList>
    </citation>
    <scope>NUCLEOTIDE SEQUENCE [LARGE SCALE GENOMIC DNA]</scope>
    <source>
        <strain evidence="11 12">cv. Gransden 2004</strain>
    </source>
</reference>
<evidence type="ECO:0000256" key="4">
    <source>
        <dbReference type="ARBA" id="ARBA00022840"/>
    </source>
</evidence>
<dbReference type="InterPro" id="IPR017441">
    <property type="entry name" value="Protein_kinase_ATP_BS"/>
</dbReference>
<dbReference type="EnsemblPlants" id="Pp3c17_14370V3.1">
    <property type="protein sequence ID" value="Pp3c17_14370V3.1"/>
    <property type="gene ID" value="Pp3c17_14370"/>
</dbReference>